<gene>
    <name evidence="1" type="ORF">KEH51_23415</name>
</gene>
<comment type="caution">
    <text evidence="1">The sequence shown here is derived from an EMBL/GenBank/DDBJ whole genome shotgun (WGS) entry which is preliminary data.</text>
</comment>
<dbReference type="AlphaFoldDB" id="A0A941FSJ3"/>
<dbReference type="Proteomes" id="UP000680045">
    <property type="component" value="Unassembled WGS sequence"/>
</dbReference>
<sequence length="125" mass="14331">MERLRYVYFHNLNCDFQYEETDDKTIYGGFNFNGIGPFDGCTRHEIVENEGRRMLSISNAGGDNLNSVPSIHKVLKGLPQNAEINFTIELQTSIPTSFTHLVIKEIDPSIMRLLVVVKYFQHHGK</sequence>
<protein>
    <submittedName>
        <fullName evidence="1">Uncharacterized protein</fullName>
    </submittedName>
</protein>
<reference evidence="1" key="1">
    <citation type="submission" date="2021-04" db="EMBL/GenBank/DDBJ databases">
        <title>Whole genome sequencing of Enterococci isolates from hospitalized patients.</title>
        <authorList>
            <person name="Ogoti B.M."/>
            <person name="Onyambu F.G."/>
        </authorList>
    </citation>
    <scope>NUCLEOTIDE SEQUENCE</scope>
    <source>
        <strain evidence="1">242</strain>
    </source>
</reference>
<proteinExistence type="predicted"/>
<evidence type="ECO:0000313" key="1">
    <source>
        <dbReference type="EMBL" id="MBR8645862.1"/>
    </source>
</evidence>
<organism evidence="1 2">
    <name type="scientific">Peribacillus frigoritolerans</name>
    <dbReference type="NCBI Taxonomy" id="450367"/>
    <lineage>
        <taxon>Bacteria</taxon>
        <taxon>Bacillati</taxon>
        <taxon>Bacillota</taxon>
        <taxon>Bacilli</taxon>
        <taxon>Bacillales</taxon>
        <taxon>Bacillaceae</taxon>
        <taxon>Peribacillus</taxon>
    </lineage>
</organism>
<evidence type="ECO:0000313" key="2">
    <source>
        <dbReference type="Proteomes" id="UP000680045"/>
    </source>
</evidence>
<accession>A0A941FSJ3</accession>
<name>A0A941FSJ3_9BACI</name>
<dbReference type="EMBL" id="JAGTPW010000054">
    <property type="protein sequence ID" value="MBR8645862.1"/>
    <property type="molecule type" value="Genomic_DNA"/>
</dbReference>